<evidence type="ECO:0000313" key="3">
    <source>
        <dbReference type="Proteomes" id="UP001365542"/>
    </source>
</evidence>
<gene>
    <name evidence="2" type="ORF">TWF694_005930</name>
</gene>
<accession>A0AAV9WTL7</accession>
<protein>
    <submittedName>
        <fullName evidence="2">Uncharacterized protein</fullName>
    </submittedName>
</protein>
<dbReference type="Proteomes" id="UP001365542">
    <property type="component" value="Unassembled WGS sequence"/>
</dbReference>
<dbReference type="AlphaFoldDB" id="A0AAV9WTL7"/>
<name>A0AAV9WTL7_9PEZI</name>
<comment type="caution">
    <text evidence="2">The sequence shown here is derived from an EMBL/GenBank/DDBJ whole genome shotgun (WGS) entry which is preliminary data.</text>
</comment>
<feature type="compositionally biased region" description="Basic and acidic residues" evidence="1">
    <location>
        <begin position="42"/>
        <end position="51"/>
    </location>
</feature>
<sequence>MIDSRRFRSSPGVGTTKGGGRPDEGDALFESDVDCEEGEQSPGKEERRRDGGGISSEKGGDVAASRAD</sequence>
<feature type="compositionally biased region" description="Acidic residues" evidence="1">
    <location>
        <begin position="25"/>
        <end position="39"/>
    </location>
</feature>
<dbReference type="EMBL" id="JAVHJO010000018">
    <property type="protein sequence ID" value="KAK6524276.1"/>
    <property type="molecule type" value="Genomic_DNA"/>
</dbReference>
<keyword evidence="3" id="KW-1185">Reference proteome</keyword>
<evidence type="ECO:0000313" key="2">
    <source>
        <dbReference type="EMBL" id="KAK6524276.1"/>
    </source>
</evidence>
<organism evidence="2 3">
    <name type="scientific">Orbilia ellipsospora</name>
    <dbReference type="NCBI Taxonomy" id="2528407"/>
    <lineage>
        <taxon>Eukaryota</taxon>
        <taxon>Fungi</taxon>
        <taxon>Dikarya</taxon>
        <taxon>Ascomycota</taxon>
        <taxon>Pezizomycotina</taxon>
        <taxon>Orbiliomycetes</taxon>
        <taxon>Orbiliales</taxon>
        <taxon>Orbiliaceae</taxon>
        <taxon>Orbilia</taxon>
    </lineage>
</organism>
<proteinExistence type="predicted"/>
<evidence type="ECO:0000256" key="1">
    <source>
        <dbReference type="SAM" id="MobiDB-lite"/>
    </source>
</evidence>
<reference evidence="2 3" key="1">
    <citation type="submission" date="2019-10" db="EMBL/GenBank/DDBJ databases">
        <authorList>
            <person name="Palmer J.M."/>
        </authorList>
    </citation>
    <scope>NUCLEOTIDE SEQUENCE [LARGE SCALE GENOMIC DNA]</scope>
    <source>
        <strain evidence="2 3">TWF694</strain>
    </source>
</reference>
<feature type="region of interest" description="Disordered" evidence="1">
    <location>
        <begin position="1"/>
        <end position="68"/>
    </location>
</feature>